<accession>A0ABW9XQZ1</accession>
<dbReference type="EMBL" id="JAAAMV010000009">
    <property type="protein sequence ID" value="NBD25030.1"/>
    <property type="molecule type" value="Genomic_DNA"/>
</dbReference>
<dbReference type="Proteomes" id="UP000665561">
    <property type="component" value="Unassembled WGS sequence"/>
</dbReference>
<organism evidence="1 2">
    <name type="scientific">Paenibacillus glycinis</name>
    <dbReference type="NCBI Taxonomy" id="2697035"/>
    <lineage>
        <taxon>Bacteria</taxon>
        <taxon>Bacillati</taxon>
        <taxon>Bacillota</taxon>
        <taxon>Bacilli</taxon>
        <taxon>Bacillales</taxon>
        <taxon>Paenibacillaceae</taxon>
        <taxon>Paenibacillus</taxon>
    </lineage>
</organism>
<sequence length="81" mass="9186">MVVSDRQNKVAEKYNLNYALPDFMHGILSLLLEITGYDSFELPVPATYIINQNGRIIAGFSDINHRTRMEPSEALEIVMSL</sequence>
<gene>
    <name evidence="1" type="ORF">GT019_14190</name>
</gene>
<reference evidence="1 2" key="1">
    <citation type="submission" date="2020-01" db="EMBL/GenBank/DDBJ databases">
        <title>Paenibacillus soybeanensis sp. nov. isolated from the nodules of soybean (Glycine max(L.) Merr).</title>
        <authorList>
            <person name="Wang H."/>
        </authorList>
    </citation>
    <scope>NUCLEOTIDE SEQUENCE [LARGE SCALE GENOMIC DNA]</scope>
    <source>
        <strain evidence="1 2">T1</strain>
    </source>
</reference>
<comment type="caution">
    <text evidence="1">The sequence shown here is derived from an EMBL/GenBank/DDBJ whole genome shotgun (WGS) entry which is preliminary data.</text>
</comment>
<name>A0ABW9XQZ1_9BACL</name>
<dbReference type="SUPFAM" id="SSF52833">
    <property type="entry name" value="Thioredoxin-like"/>
    <property type="match status" value="1"/>
</dbReference>
<protein>
    <recommendedName>
        <fullName evidence="3">Alkyl hydroperoxide reductase subunit C/ Thiol specific antioxidant domain-containing protein</fullName>
    </recommendedName>
</protein>
<proteinExistence type="predicted"/>
<evidence type="ECO:0000313" key="1">
    <source>
        <dbReference type="EMBL" id="NBD25030.1"/>
    </source>
</evidence>
<dbReference type="Gene3D" id="3.40.30.10">
    <property type="entry name" value="Glutaredoxin"/>
    <property type="match status" value="1"/>
</dbReference>
<evidence type="ECO:0008006" key="3">
    <source>
        <dbReference type="Google" id="ProtNLM"/>
    </source>
</evidence>
<dbReference type="InterPro" id="IPR036249">
    <property type="entry name" value="Thioredoxin-like_sf"/>
</dbReference>
<keyword evidence="2" id="KW-1185">Reference proteome</keyword>
<evidence type="ECO:0000313" key="2">
    <source>
        <dbReference type="Proteomes" id="UP000665561"/>
    </source>
</evidence>